<dbReference type="Gene3D" id="2.60.40.790">
    <property type="match status" value="1"/>
</dbReference>
<evidence type="ECO:0000256" key="1">
    <source>
        <dbReference type="PROSITE-ProRule" id="PRU00285"/>
    </source>
</evidence>
<feature type="compositionally biased region" description="Polar residues" evidence="3">
    <location>
        <begin position="377"/>
        <end position="388"/>
    </location>
</feature>
<feature type="region of interest" description="Disordered" evidence="3">
    <location>
        <begin position="434"/>
        <end position="459"/>
    </location>
</feature>
<organism evidence="5 6">
    <name type="scientific">Pleurotus ostreatus (strain PC15)</name>
    <name type="common">Oyster mushroom</name>
    <dbReference type="NCBI Taxonomy" id="1137138"/>
    <lineage>
        <taxon>Eukaryota</taxon>
        <taxon>Fungi</taxon>
        <taxon>Dikarya</taxon>
        <taxon>Basidiomycota</taxon>
        <taxon>Agaricomycotina</taxon>
        <taxon>Agaricomycetes</taxon>
        <taxon>Agaricomycetidae</taxon>
        <taxon>Agaricales</taxon>
        <taxon>Pleurotineae</taxon>
        <taxon>Pleurotaceae</taxon>
        <taxon>Pleurotus</taxon>
    </lineage>
</organism>
<sequence length="761" mass="83335">MSLSPPIRRLSSASSSSRQEDLINAYEAEEERIINILSRKLEQLREEKIGLENALEAESESHVNRLSRELTALRMAQQQQQQQQSGMANGSVSVSPESRLGYRAFVSPSVVEPNAELMLEAMRRENEQLRARLVDTERDYIRIARLNEVYREELIDHRRRLGLSVDNLIGLPSPDPLSQPTHHRAVYSPISSASSSPSSVMYVPHSRPTHSVPIPRPTSQVHRPVVMPSGGNTPLSHSPSSDGPFLFSPAVSTNPASFLSNDTHATTPPSSGSLLSNPPVAFGSVSRTLSYPSVPPPSLSSSFGSPSVSFHVPHRDPSISPIEPLSRRNSNARRGSLDRRVVETGSLRTMSRSGSRRGSVERGARIAETGTLLPRSRASSQSLSTTNEVPDPAVGINKSTYFQMLAMSYPHHGQYPENYSEPSTPHGYAQWELEQPQQHQQFQQQPQQAEMVPSPVPSFQSNTTIQLEEVPPERIVPSQTSEAQHVTRLRPTRAGHEHRSEASGSAKPRMQVDTSRPSLSPAGSNLALRHSPVATRPPVQYHPYRRPQSAAGPSPVAAAPSRHRHEPEQSQHVRFIQHPPASTVPSPASAPSRLTSFGHVPSPPAAASSPTILAAVPPITRARPEPTTRHFNIRADVQYDPDSKMLTAMLELPGSKRTDLSVRLSTCVWNRVKQVTVSGKSKPGFPEGSLAVRERRFGQFSRTFAVGAETKVRTHIPSSLSPSFLPSPEDISADLEDGVLTLRIACGTPSESEDSHEITIR</sequence>
<evidence type="ECO:0000256" key="3">
    <source>
        <dbReference type="SAM" id="MobiDB-lite"/>
    </source>
</evidence>
<dbReference type="InterPro" id="IPR019152">
    <property type="entry name" value="DUF2046"/>
</dbReference>
<feature type="compositionally biased region" description="Polar residues" evidence="3">
    <location>
        <begin position="230"/>
        <end position="241"/>
    </location>
</feature>
<dbReference type="AlphaFoldDB" id="A0A067NED5"/>
<feature type="compositionally biased region" description="Low complexity" evidence="3">
    <location>
        <begin position="549"/>
        <end position="560"/>
    </location>
</feature>
<evidence type="ECO:0000313" key="5">
    <source>
        <dbReference type="EMBL" id="KDQ22472.1"/>
    </source>
</evidence>
<feature type="region of interest" description="Disordered" evidence="3">
    <location>
        <begin position="289"/>
        <end position="391"/>
    </location>
</feature>
<dbReference type="OrthoDB" id="78858at2759"/>
<feature type="region of interest" description="Disordered" evidence="3">
    <location>
        <begin position="172"/>
        <end position="247"/>
    </location>
</feature>
<dbReference type="VEuPathDB" id="FungiDB:PLEOSDRAFT_1094994"/>
<name>A0A067NED5_PLEO1</name>
<feature type="domain" description="SHSP" evidence="4">
    <location>
        <begin position="628"/>
        <end position="761"/>
    </location>
</feature>
<dbReference type="InterPro" id="IPR002068">
    <property type="entry name" value="A-crystallin/Hsp20_dom"/>
</dbReference>
<evidence type="ECO:0000313" key="6">
    <source>
        <dbReference type="Proteomes" id="UP000027073"/>
    </source>
</evidence>
<dbReference type="PANTHER" id="PTHR15276">
    <property type="entry name" value="H4 D10S170 PROTEIN-RELATED"/>
    <property type="match status" value="1"/>
</dbReference>
<dbReference type="InterPro" id="IPR008978">
    <property type="entry name" value="HSP20-like_chaperone"/>
</dbReference>
<dbReference type="EMBL" id="KL198014">
    <property type="protein sequence ID" value="KDQ22472.1"/>
    <property type="molecule type" value="Genomic_DNA"/>
</dbReference>
<dbReference type="InParanoid" id="A0A067NED5"/>
<dbReference type="Proteomes" id="UP000027073">
    <property type="component" value="Unassembled WGS sequence"/>
</dbReference>
<feature type="region of interest" description="Disordered" evidence="3">
    <location>
        <begin position="474"/>
        <end position="569"/>
    </location>
</feature>
<keyword evidence="2" id="KW-0175">Coiled coil</keyword>
<proteinExistence type="inferred from homology"/>
<gene>
    <name evidence="5" type="ORF">PLEOSDRAFT_1094994</name>
</gene>
<evidence type="ECO:0000259" key="4">
    <source>
        <dbReference type="PROSITE" id="PS01031"/>
    </source>
</evidence>
<dbReference type="PROSITE" id="PS01031">
    <property type="entry name" value="SHSP"/>
    <property type="match status" value="1"/>
</dbReference>
<feature type="region of interest" description="Disordered" evidence="3">
    <location>
        <begin position="74"/>
        <end position="94"/>
    </location>
</feature>
<evidence type="ECO:0000256" key="2">
    <source>
        <dbReference type="SAM" id="Coils"/>
    </source>
</evidence>
<feature type="compositionally biased region" description="Polar residues" evidence="3">
    <location>
        <begin position="512"/>
        <end position="523"/>
    </location>
</feature>
<accession>A0A067NED5</accession>
<reference evidence="6" key="1">
    <citation type="journal article" date="2014" name="Proc. Natl. Acad. Sci. U.S.A.">
        <title>Extensive sampling of basidiomycete genomes demonstrates inadequacy of the white-rot/brown-rot paradigm for wood decay fungi.</title>
        <authorList>
            <person name="Riley R."/>
            <person name="Salamov A.A."/>
            <person name="Brown D.W."/>
            <person name="Nagy L.G."/>
            <person name="Floudas D."/>
            <person name="Held B.W."/>
            <person name="Levasseur A."/>
            <person name="Lombard V."/>
            <person name="Morin E."/>
            <person name="Otillar R."/>
            <person name="Lindquist E.A."/>
            <person name="Sun H."/>
            <person name="LaButti K.M."/>
            <person name="Schmutz J."/>
            <person name="Jabbour D."/>
            <person name="Luo H."/>
            <person name="Baker S.E."/>
            <person name="Pisabarro A.G."/>
            <person name="Walton J.D."/>
            <person name="Blanchette R.A."/>
            <person name="Henrissat B."/>
            <person name="Martin F."/>
            <person name="Cullen D."/>
            <person name="Hibbett D.S."/>
            <person name="Grigoriev I.V."/>
        </authorList>
    </citation>
    <scope>NUCLEOTIDE SEQUENCE [LARGE SCALE GENOMIC DNA]</scope>
    <source>
        <strain evidence="6">PC15</strain>
    </source>
</reference>
<feature type="compositionally biased region" description="Low complexity" evidence="3">
    <location>
        <begin position="345"/>
        <end position="357"/>
    </location>
</feature>
<dbReference type="STRING" id="1137138.A0A067NED5"/>
<feature type="compositionally biased region" description="Low complexity" evidence="3">
    <location>
        <begin position="299"/>
        <end position="311"/>
    </location>
</feature>
<dbReference type="Pfam" id="PF09755">
    <property type="entry name" value="DUF2046"/>
    <property type="match status" value="1"/>
</dbReference>
<feature type="compositionally biased region" description="Low complexity" evidence="3">
    <location>
        <begin position="435"/>
        <end position="448"/>
    </location>
</feature>
<dbReference type="CDD" id="cd06464">
    <property type="entry name" value="ACD_sHsps-like"/>
    <property type="match status" value="1"/>
</dbReference>
<dbReference type="PANTHER" id="PTHR15276:SF0">
    <property type="entry name" value="COILED-COIL DOMAIN-CONTAINING PROTEIN 6"/>
    <property type="match status" value="1"/>
</dbReference>
<dbReference type="SUPFAM" id="SSF49764">
    <property type="entry name" value="HSP20-like chaperones"/>
    <property type="match status" value="1"/>
</dbReference>
<feature type="coiled-coil region" evidence="2">
    <location>
        <begin position="112"/>
        <end position="139"/>
    </location>
</feature>
<feature type="compositionally biased region" description="Low complexity" evidence="3">
    <location>
        <begin position="188"/>
        <end position="199"/>
    </location>
</feature>
<comment type="similarity">
    <text evidence="1">Belongs to the small heat shock protein (HSP20) family.</text>
</comment>
<protein>
    <recommendedName>
        <fullName evidence="4">SHSP domain-containing protein</fullName>
    </recommendedName>
</protein>
<feature type="compositionally biased region" description="Polar residues" evidence="3">
    <location>
        <begin position="85"/>
        <end position="94"/>
    </location>
</feature>
<dbReference type="HOGENOM" id="CLU_373456_0_0_1"/>